<evidence type="ECO:0000256" key="1">
    <source>
        <dbReference type="SAM" id="Phobius"/>
    </source>
</evidence>
<feature type="transmembrane region" description="Helical" evidence="1">
    <location>
        <begin position="44"/>
        <end position="65"/>
    </location>
</feature>
<accession>A0ABQ5GA75</accession>
<name>A0ABQ5GA75_9ASTR</name>
<keyword evidence="1" id="KW-1133">Transmembrane helix</keyword>
<evidence type="ECO:0000313" key="3">
    <source>
        <dbReference type="Proteomes" id="UP001151760"/>
    </source>
</evidence>
<keyword evidence="1" id="KW-0472">Membrane</keyword>
<keyword evidence="3" id="KW-1185">Reference proteome</keyword>
<reference evidence="2" key="1">
    <citation type="journal article" date="2022" name="Int. J. Mol. Sci.">
        <title>Draft Genome of Tanacetum Coccineum: Genomic Comparison of Closely Related Tanacetum-Family Plants.</title>
        <authorList>
            <person name="Yamashiro T."/>
            <person name="Shiraishi A."/>
            <person name="Nakayama K."/>
            <person name="Satake H."/>
        </authorList>
    </citation>
    <scope>NUCLEOTIDE SEQUENCE</scope>
</reference>
<comment type="caution">
    <text evidence="2">The sequence shown here is derived from an EMBL/GenBank/DDBJ whole genome shotgun (WGS) entry which is preliminary data.</text>
</comment>
<gene>
    <name evidence="2" type="ORF">Tco_1031570</name>
</gene>
<dbReference type="EMBL" id="BQNB010018245">
    <property type="protein sequence ID" value="GJT72284.1"/>
    <property type="molecule type" value="Genomic_DNA"/>
</dbReference>
<organism evidence="2 3">
    <name type="scientific">Tanacetum coccineum</name>
    <dbReference type="NCBI Taxonomy" id="301880"/>
    <lineage>
        <taxon>Eukaryota</taxon>
        <taxon>Viridiplantae</taxon>
        <taxon>Streptophyta</taxon>
        <taxon>Embryophyta</taxon>
        <taxon>Tracheophyta</taxon>
        <taxon>Spermatophyta</taxon>
        <taxon>Magnoliopsida</taxon>
        <taxon>eudicotyledons</taxon>
        <taxon>Gunneridae</taxon>
        <taxon>Pentapetalae</taxon>
        <taxon>asterids</taxon>
        <taxon>campanulids</taxon>
        <taxon>Asterales</taxon>
        <taxon>Asteraceae</taxon>
        <taxon>Asteroideae</taxon>
        <taxon>Anthemideae</taxon>
        <taxon>Anthemidinae</taxon>
        <taxon>Tanacetum</taxon>
    </lineage>
</organism>
<protein>
    <submittedName>
        <fullName evidence="2">Uncharacterized protein</fullName>
    </submittedName>
</protein>
<proteinExistence type="predicted"/>
<dbReference type="Proteomes" id="UP001151760">
    <property type="component" value="Unassembled WGS sequence"/>
</dbReference>
<sequence length="95" mass="10898">MWWEPLPKDVVGASTQRCGGSLYLKMLWEPLPKDVVDASWQMELLLSFSFLSSLLWLGVVAKFTWSRDQVYLEWWPRVLLGVQGGDGGGRVLARW</sequence>
<keyword evidence="1" id="KW-0812">Transmembrane</keyword>
<evidence type="ECO:0000313" key="2">
    <source>
        <dbReference type="EMBL" id="GJT72284.1"/>
    </source>
</evidence>
<reference evidence="2" key="2">
    <citation type="submission" date="2022-01" db="EMBL/GenBank/DDBJ databases">
        <authorList>
            <person name="Yamashiro T."/>
            <person name="Shiraishi A."/>
            <person name="Satake H."/>
            <person name="Nakayama K."/>
        </authorList>
    </citation>
    <scope>NUCLEOTIDE SEQUENCE</scope>
</reference>